<sequence length="86" mass="9618">MHRHHNTRSLLTEKEQLIIYCHWLIDNANADVNVLRNWPTLQVCREQIAVGGKSPAQMRVASTPAKPLLRGGQAAQNLKLSARAIP</sequence>
<evidence type="ECO:0000313" key="2">
    <source>
        <dbReference type="Proteomes" id="UP000663880"/>
    </source>
</evidence>
<protein>
    <submittedName>
        <fullName evidence="1">Uncharacterized protein</fullName>
    </submittedName>
</protein>
<dbReference type="Proteomes" id="UP000663880">
    <property type="component" value="Unassembled WGS sequence"/>
</dbReference>
<comment type="caution">
    <text evidence="1">The sequence shown here is derived from an EMBL/GenBank/DDBJ whole genome shotgun (WGS) entry which is preliminary data.</text>
</comment>
<keyword evidence="2" id="KW-1185">Reference proteome</keyword>
<accession>A0A821UU81</accession>
<gene>
    <name evidence="1" type="ORF">PMACD_LOCUS10857</name>
</gene>
<reference evidence="1" key="1">
    <citation type="submission" date="2021-02" db="EMBL/GenBank/DDBJ databases">
        <authorList>
            <person name="Steward A R."/>
        </authorList>
    </citation>
    <scope>NUCLEOTIDE SEQUENCE</scope>
</reference>
<name>A0A821UU81_9NEOP</name>
<organism evidence="1 2">
    <name type="scientific">Pieris macdunnoughi</name>
    <dbReference type="NCBI Taxonomy" id="345717"/>
    <lineage>
        <taxon>Eukaryota</taxon>
        <taxon>Metazoa</taxon>
        <taxon>Ecdysozoa</taxon>
        <taxon>Arthropoda</taxon>
        <taxon>Hexapoda</taxon>
        <taxon>Insecta</taxon>
        <taxon>Pterygota</taxon>
        <taxon>Neoptera</taxon>
        <taxon>Endopterygota</taxon>
        <taxon>Lepidoptera</taxon>
        <taxon>Glossata</taxon>
        <taxon>Ditrysia</taxon>
        <taxon>Papilionoidea</taxon>
        <taxon>Pieridae</taxon>
        <taxon>Pierinae</taxon>
        <taxon>Pieris</taxon>
    </lineage>
</organism>
<evidence type="ECO:0000313" key="1">
    <source>
        <dbReference type="EMBL" id="CAF4895676.1"/>
    </source>
</evidence>
<dbReference type="EMBL" id="CAJOBZ010000033">
    <property type="protein sequence ID" value="CAF4895676.1"/>
    <property type="molecule type" value="Genomic_DNA"/>
</dbReference>
<proteinExistence type="predicted"/>
<dbReference type="AlphaFoldDB" id="A0A821UU81"/>